<dbReference type="SMART" id="SM00065">
    <property type="entry name" value="GAF"/>
    <property type="match status" value="1"/>
</dbReference>
<dbReference type="SUPFAM" id="SSF55781">
    <property type="entry name" value="GAF domain-like"/>
    <property type="match status" value="1"/>
</dbReference>
<sequence>MRGAAVSISISETGVAPDSIDKIAESLAHAGTLEELVRPLLELLEKVTGLESTYLTSIDIEAGLQHVLYARNTRRLQIAEGLVVPWGDTLCRRALDERQPYADDVGTRWGDSGAARELGIATYVSTPVHTDDGKLYGTLCAASDERKPQVAGASQVLEMFSRLIAQQIDRERTIRSLRQANDALAVTAHTDATTRLPNRRALLDEMRRRLLGVPDNEVLLVAFIDLDGFKAINDNHGHDAGDRFLIAIGKRLHAALRDGDFVARVGGDEFVVLSAARRDVAAEVSDAVGVQLREATSGHYVLDDGLEFDYGGPSIGVVTAERHESDIDAVLARADVAMYAVKRQRKGKPGR</sequence>
<protein>
    <submittedName>
        <fullName evidence="2">Sensor domain-containing diguanylate cyclase</fullName>
    </submittedName>
</protein>
<dbReference type="InterPro" id="IPR052163">
    <property type="entry name" value="DGC-Regulatory_Protein"/>
</dbReference>
<organism evidence="2 3">
    <name type="scientific">Rhodanobacter hydrolyticus</name>
    <dbReference type="NCBI Taxonomy" id="2250595"/>
    <lineage>
        <taxon>Bacteria</taxon>
        <taxon>Pseudomonadati</taxon>
        <taxon>Pseudomonadota</taxon>
        <taxon>Gammaproteobacteria</taxon>
        <taxon>Lysobacterales</taxon>
        <taxon>Rhodanobacteraceae</taxon>
        <taxon>Rhodanobacter</taxon>
    </lineage>
</organism>
<dbReference type="PANTHER" id="PTHR46663">
    <property type="entry name" value="DIGUANYLATE CYCLASE DGCT-RELATED"/>
    <property type="match status" value="1"/>
</dbReference>
<feature type="domain" description="GGDEF" evidence="1">
    <location>
        <begin position="217"/>
        <end position="351"/>
    </location>
</feature>
<evidence type="ECO:0000259" key="1">
    <source>
        <dbReference type="PROSITE" id="PS50887"/>
    </source>
</evidence>
<dbReference type="NCBIfam" id="TIGR00254">
    <property type="entry name" value="GGDEF"/>
    <property type="match status" value="1"/>
</dbReference>
<dbReference type="InterPro" id="IPR043128">
    <property type="entry name" value="Rev_trsase/Diguanyl_cyclase"/>
</dbReference>
<dbReference type="Pfam" id="PF00990">
    <property type="entry name" value="GGDEF"/>
    <property type="match status" value="1"/>
</dbReference>
<dbReference type="Gene3D" id="3.30.450.40">
    <property type="match status" value="1"/>
</dbReference>
<proteinExistence type="predicted"/>
<dbReference type="InterPro" id="IPR003018">
    <property type="entry name" value="GAF"/>
</dbReference>
<dbReference type="InterPro" id="IPR029787">
    <property type="entry name" value="Nucleotide_cyclase"/>
</dbReference>
<dbReference type="SMART" id="SM00267">
    <property type="entry name" value="GGDEF"/>
    <property type="match status" value="1"/>
</dbReference>
<dbReference type="InterPro" id="IPR000160">
    <property type="entry name" value="GGDEF_dom"/>
</dbReference>
<keyword evidence="3" id="KW-1185">Reference proteome</keyword>
<dbReference type="EMBL" id="JADIKK010000008">
    <property type="protein sequence ID" value="MFK2879309.1"/>
    <property type="molecule type" value="Genomic_DNA"/>
</dbReference>
<dbReference type="InterPro" id="IPR029016">
    <property type="entry name" value="GAF-like_dom_sf"/>
</dbReference>
<evidence type="ECO:0000313" key="3">
    <source>
        <dbReference type="Proteomes" id="UP001620339"/>
    </source>
</evidence>
<comment type="caution">
    <text evidence="2">The sequence shown here is derived from an EMBL/GenBank/DDBJ whole genome shotgun (WGS) entry which is preliminary data.</text>
</comment>
<name>A0ABW8JAQ3_9GAMM</name>
<dbReference type="PROSITE" id="PS50887">
    <property type="entry name" value="GGDEF"/>
    <property type="match status" value="1"/>
</dbReference>
<gene>
    <name evidence="2" type="ORF">ISP25_19740</name>
</gene>
<reference evidence="2 3" key="1">
    <citation type="submission" date="2020-10" db="EMBL/GenBank/DDBJ databases">
        <title>Phylogeny of dyella-like bacteria.</title>
        <authorList>
            <person name="Fu J."/>
        </authorList>
    </citation>
    <scope>NUCLEOTIDE SEQUENCE [LARGE SCALE GENOMIC DNA]</scope>
    <source>
        <strain evidence="2 3">KACC 19113</strain>
    </source>
</reference>
<dbReference type="PANTHER" id="PTHR46663:SF4">
    <property type="entry name" value="DIGUANYLATE CYCLASE DGCT-RELATED"/>
    <property type="match status" value="1"/>
</dbReference>
<dbReference type="Pfam" id="PF01590">
    <property type="entry name" value="GAF"/>
    <property type="match status" value="1"/>
</dbReference>
<dbReference type="SUPFAM" id="SSF55073">
    <property type="entry name" value="Nucleotide cyclase"/>
    <property type="match status" value="1"/>
</dbReference>
<evidence type="ECO:0000313" key="2">
    <source>
        <dbReference type="EMBL" id="MFK2879309.1"/>
    </source>
</evidence>
<accession>A0ABW8JAQ3</accession>
<dbReference type="CDD" id="cd01949">
    <property type="entry name" value="GGDEF"/>
    <property type="match status" value="1"/>
</dbReference>
<dbReference type="Gene3D" id="3.30.70.270">
    <property type="match status" value="1"/>
</dbReference>
<dbReference type="Proteomes" id="UP001620339">
    <property type="component" value="Unassembled WGS sequence"/>
</dbReference>